<comment type="caution">
    <text evidence="1">The sequence shown here is derived from an EMBL/GenBank/DDBJ whole genome shotgun (WGS) entry which is preliminary data.</text>
</comment>
<keyword evidence="1" id="KW-0449">Lipoprotein</keyword>
<evidence type="ECO:0000313" key="2">
    <source>
        <dbReference type="Proteomes" id="UP000012249"/>
    </source>
</evidence>
<evidence type="ECO:0000313" key="1">
    <source>
        <dbReference type="EMBL" id="EMY16068.1"/>
    </source>
</evidence>
<dbReference type="EMBL" id="AHMI02000049">
    <property type="protein sequence ID" value="EMY16068.1"/>
    <property type="molecule type" value="Genomic_DNA"/>
</dbReference>
<protein>
    <submittedName>
        <fullName evidence="1">Putative lipoprotein</fullName>
    </submittedName>
</protein>
<organism evidence="1 2">
    <name type="scientific">Leptospira weilii str. Ecochallenge</name>
    <dbReference type="NCBI Taxonomy" id="1049986"/>
    <lineage>
        <taxon>Bacteria</taxon>
        <taxon>Pseudomonadati</taxon>
        <taxon>Spirochaetota</taxon>
        <taxon>Spirochaetia</taxon>
        <taxon>Leptospirales</taxon>
        <taxon>Leptospiraceae</taxon>
        <taxon>Leptospira</taxon>
    </lineage>
</organism>
<accession>N1U6F2</accession>
<dbReference type="PROSITE" id="PS51257">
    <property type="entry name" value="PROKAR_LIPOPROTEIN"/>
    <property type="match status" value="1"/>
</dbReference>
<proteinExistence type="predicted"/>
<reference evidence="1 2" key="1">
    <citation type="submission" date="2013-02" db="EMBL/GenBank/DDBJ databases">
        <authorList>
            <person name="Harkins D.M."/>
            <person name="Durkin A.S."/>
            <person name="Brinkac L.M."/>
            <person name="Haft D.H."/>
            <person name="Selengut J.D."/>
            <person name="Sanka R."/>
            <person name="DePew J."/>
            <person name="Purushe J."/>
            <person name="Haake D.A."/>
            <person name="Matsunaga J."/>
            <person name="Vinetz J.M."/>
            <person name="Sutton G.G."/>
            <person name="Nierman W.C."/>
            <person name="Fouts D.E."/>
        </authorList>
    </citation>
    <scope>NUCLEOTIDE SEQUENCE [LARGE SCALE GENOMIC DNA]</scope>
    <source>
        <strain evidence="1 2">Ecochallenge</strain>
    </source>
</reference>
<gene>
    <name evidence="1" type="ORF">LEP1GSC043_0842</name>
</gene>
<dbReference type="Proteomes" id="UP000012249">
    <property type="component" value="Unassembled WGS sequence"/>
</dbReference>
<sequence>MLLKLFVLLCIIFGITISSCIGCSDSNEPPIPIRTLPVPKNLDTRCNVPEIRIRSFNKNPNADQKLNQKSGTRIANATIDCKNFQINIIAQFDSTASEDELLKIRYGKKPIELVRDRGDSAGGGYLNFLGVDDRFVYYSISGARLLPDDDVAITYYCFNWKTGEEYFLDSDNCRYF</sequence>
<name>N1U6F2_9LEPT</name>
<dbReference type="AlphaFoldDB" id="N1U6F2"/>